<dbReference type="PANTHER" id="PTHR38926">
    <property type="entry name" value="F-BOX DOMAIN CONTAINING PROTEIN, EXPRESSED"/>
    <property type="match status" value="1"/>
</dbReference>
<dbReference type="SUPFAM" id="SSF52047">
    <property type="entry name" value="RNI-like"/>
    <property type="match status" value="1"/>
</dbReference>
<sequence length="649" mass="74096">MPKRTATTIIKENAKRIKSQDNTHSANGNFDYNSNDSCQMNFERGHDAFTNARFPEALRLCDTVMEDIVERHLKVLDLRAATLGMMAEFKKAEQDASLMIQLAPSQGIGYARMGDLWTLRGNQKQAILAYERGLALMKNEEDLELLTQRREEAIQKSNERFDIIANLPYDIMTIIFQMLIPVGRFNYLDSNDRFTLLEVSKTWQDIVSTYAPLWKTHKFSDADGRTIENMQMLSQHICKHVTEISSECVYSGFTDCMESKTLFEQLSKGGFTKLQRLHIYDDYVKCTPRFIHALSCIAKTLKSLELIIGNLPTEELKKILDTCTELRSFMIQYCEPDTLNLIQHQYKNLRRLCITWNTLFFDKFKDEDTFKEDETEGTSPAPIGLRDIAMDILNPEEYISLFKRNQNSIETLFLETESNEDEEGELGNREGWILLRDVCKFPNLRSLNICPDDFSCTTFVAPLIQNAPHIQSLSLNPKHLYIPDLSFITAIANIPCLKKLEILSEENETTHPAVDDIFRALASKGKKNESTLQEIRFFKVTDDLNNTIDSIADIPTLQHITLEGDDLTRSPGKKAIVHLCSRLQSHPGIQSISLIQIDDVDDETLAHLAMIQGLQSLYLELLRRKITRKGLSAFDGSSTKVITNALYAI</sequence>
<reference evidence="1" key="1">
    <citation type="journal article" date="2022" name="IScience">
        <title>Evolution of zygomycete secretomes and the origins of terrestrial fungal ecologies.</title>
        <authorList>
            <person name="Chang Y."/>
            <person name="Wang Y."/>
            <person name="Mondo S."/>
            <person name="Ahrendt S."/>
            <person name="Andreopoulos W."/>
            <person name="Barry K."/>
            <person name="Beard J."/>
            <person name="Benny G.L."/>
            <person name="Blankenship S."/>
            <person name="Bonito G."/>
            <person name="Cuomo C."/>
            <person name="Desiro A."/>
            <person name="Gervers K.A."/>
            <person name="Hundley H."/>
            <person name="Kuo A."/>
            <person name="LaButti K."/>
            <person name="Lang B.F."/>
            <person name="Lipzen A."/>
            <person name="O'Donnell K."/>
            <person name="Pangilinan J."/>
            <person name="Reynolds N."/>
            <person name="Sandor L."/>
            <person name="Smith M.E."/>
            <person name="Tsang A."/>
            <person name="Grigoriev I.V."/>
            <person name="Stajich J.E."/>
            <person name="Spatafora J.W."/>
        </authorList>
    </citation>
    <scope>NUCLEOTIDE SEQUENCE</scope>
    <source>
        <strain evidence="1">RSA 2281</strain>
    </source>
</reference>
<proteinExistence type="predicted"/>
<protein>
    <recommendedName>
        <fullName evidence="3">F-box domain-containing protein</fullName>
    </recommendedName>
</protein>
<dbReference type="InterPro" id="IPR011990">
    <property type="entry name" value="TPR-like_helical_dom_sf"/>
</dbReference>
<dbReference type="Gene3D" id="3.80.10.10">
    <property type="entry name" value="Ribonuclease Inhibitor"/>
    <property type="match status" value="2"/>
</dbReference>
<comment type="caution">
    <text evidence="1">The sequence shown here is derived from an EMBL/GenBank/DDBJ whole genome shotgun (WGS) entry which is preliminary data.</text>
</comment>
<organism evidence="1 2">
    <name type="scientific">Phascolomyces articulosus</name>
    <dbReference type="NCBI Taxonomy" id="60185"/>
    <lineage>
        <taxon>Eukaryota</taxon>
        <taxon>Fungi</taxon>
        <taxon>Fungi incertae sedis</taxon>
        <taxon>Mucoromycota</taxon>
        <taxon>Mucoromycotina</taxon>
        <taxon>Mucoromycetes</taxon>
        <taxon>Mucorales</taxon>
        <taxon>Lichtheimiaceae</taxon>
        <taxon>Phascolomyces</taxon>
    </lineage>
</organism>
<evidence type="ECO:0000313" key="1">
    <source>
        <dbReference type="EMBL" id="KAI9251382.1"/>
    </source>
</evidence>
<dbReference type="SUPFAM" id="SSF81383">
    <property type="entry name" value="F-box domain"/>
    <property type="match status" value="1"/>
</dbReference>
<dbReference type="Gene3D" id="1.25.40.10">
    <property type="entry name" value="Tetratricopeptide repeat domain"/>
    <property type="match status" value="1"/>
</dbReference>
<accession>A0AAD5JRP0</accession>
<evidence type="ECO:0008006" key="3">
    <source>
        <dbReference type="Google" id="ProtNLM"/>
    </source>
</evidence>
<gene>
    <name evidence="1" type="ORF">BDA99DRAFT_521702</name>
</gene>
<dbReference type="PANTHER" id="PTHR38926:SF5">
    <property type="entry name" value="F-BOX AND LEUCINE-RICH REPEAT PROTEIN 6"/>
    <property type="match status" value="1"/>
</dbReference>
<dbReference type="AlphaFoldDB" id="A0AAD5JRP0"/>
<dbReference type="InterPro" id="IPR032675">
    <property type="entry name" value="LRR_dom_sf"/>
</dbReference>
<dbReference type="EMBL" id="JAIXMP010000030">
    <property type="protein sequence ID" value="KAI9251382.1"/>
    <property type="molecule type" value="Genomic_DNA"/>
</dbReference>
<reference evidence="1" key="2">
    <citation type="submission" date="2023-02" db="EMBL/GenBank/DDBJ databases">
        <authorList>
            <consortium name="DOE Joint Genome Institute"/>
            <person name="Mondo S.J."/>
            <person name="Chang Y."/>
            <person name="Wang Y."/>
            <person name="Ahrendt S."/>
            <person name="Andreopoulos W."/>
            <person name="Barry K."/>
            <person name="Beard J."/>
            <person name="Benny G.L."/>
            <person name="Blankenship S."/>
            <person name="Bonito G."/>
            <person name="Cuomo C."/>
            <person name="Desiro A."/>
            <person name="Gervers K.A."/>
            <person name="Hundley H."/>
            <person name="Kuo A."/>
            <person name="LaButti K."/>
            <person name="Lang B.F."/>
            <person name="Lipzen A."/>
            <person name="O'Donnell K."/>
            <person name="Pangilinan J."/>
            <person name="Reynolds N."/>
            <person name="Sandor L."/>
            <person name="Smith M.W."/>
            <person name="Tsang A."/>
            <person name="Grigoriev I.V."/>
            <person name="Stajich J.E."/>
            <person name="Spatafora J.W."/>
        </authorList>
    </citation>
    <scope>NUCLEOTIDE SEQUENCE</scope>
    <source>
        <strain evidence="1">RSA 2281</strain>
    </source>
</reference>
<evidence type="ECO:0000313" key="2">
    <source>
        <dbReference type="Proteomes" id="UP001209540"/>
    </source>
</evidence>
<dbReference type="Proteomes" id="UP001209540">
    <property type="component" value="Unassembled WGS sequence"/>
</dbReference>
<dbReference type="SUPFAM" id="SSF48452">
    <property type="entry name" value="TPR-like"/>
    <property type="match status" value="1"/>
</dbReference>
<dbReference type="InterPro" id="IPR036047">
    <property type="entry name" value="F-box-like_dom_sf"/>
</dbReference>
<name>A0AAD5JRP0_9FUNG</name>
<keyword evidence="2" id="KW-1185">Reference proteome</keyword>